<evidence type="ECO:0008006" key="4">
    <source>
        <dbReference type="Google" id="ProtNLM"/>
    </source>
</evidence>
<evidence type="ECO:0000313" key="3">
    <source>
        <dbReference type="Proteomes" id="UP000198510"/>
    </source>
</evidence>
<dbReference type="EMBL" id="FNFO01000005">
    <property type="protein sequence ID" value="SDL25207.1"/>
    <property type="molecule type" value="Genomic_DNA"/>
</dbReference>
<dbReference type="InterPro" id="IPR021471">
    <property type="entry name" value="DUF3124"/>
</dbReference>
<organism evidence="2 3">
    <name type="scientific">Catalinimonas alkaloidigena</name>
    <dbReference type="NCBI Taxonomy" id="1075417"/>
    <lineage>
        <taxon>Bacteria</taxon>
        <taxon>Pseudomonadati</taxon>
        <taxon>Bacteroidota</taxon>
        <taxon>Cytophagia</taxon>
        <taxon>Cytophagales</taxon>
        <taxon>Catalimonadaceae</taxon>
        <taxon>Catalinimonas</taxon>
    </lineage>
</organism>
<dbReference type="OrthoDB" id="283474at2"/>
<proteinExistence type="predicted"/>
<dbReference type="PROSITE" id="PS51257">
    <property type="entry name" value="PROKAR_LIPOPROTEIN"/>
    <property type="match status" value="1"/>
</dbReference>
<dbReference type="Pfam" id="PF11322">
    <property type="entry name" value="DUF3124"/>
    <property type="match status" value="1"/>
</dbReference>
<keyword evidence="1" id="KW-0732">Signal</keyword>
<keyword evidence="3" id="KW-1185">Reference proteome</keyword>
<dbReference type="RefSeq" id="WP_089682910.1">
    <property type="nucleotide sequence ID" value="NZ_FNFO01000005.1"/>
</dbReference>
<protein>
    <recommendedName>
        <fullName evidence="4">DUF3124 domain-containing protein</fullName>
    </recommendedName>
</protein>
<gene>
    <name evidence="2" type="ORF">SAMN05421823_10520</name>
</gene>
<accession>A0A1G9IJ39</accession>
<dbReference type="Proteomes" id="UP000198510">
    <property type="component" value="Unassembled WGS sequence"/>
</dbReference>
<feature type="chain" id="PRO_5011512553" description="DUF3124 domain-containing protein" evidence="1">
    <location>
        <begin position="21"/>
        <end position="181"/>
    </location>
</feature>
<reference evidence="2 3" key="1">
    <citation type="submission" date="2016-10" db="EMBL/GenBank/DDBJ databases">
        <authorList>
            <person name="de Groot N.N."/>
        </authorList>
    </citation>
    <scope>NUCLEOTIDE SEQUENCE [LARGE SCALE GENOMIC DNA]</scope>
    <source>
        <strain evidence="2 3">DSM 25186</strain>
    </source>
</reference>
<sequence length="181" mass="20069">MLMRFVIFLLGIGFVACQSATEPPAVELLPSHDYTYVDVTPADLAYREAVYVPIYSDIYYMDGTRRFLLTATLSIRNTSLTDSLYVTHVDYYDSQGELTRTYLEQTALVKPMASLEFVVEDAEHRGGAGANFLVRWGTRAASAQPVIQAVMIGARSQQGISFLTEGVVIERDSTVQSPLPE</sequence>
<feature type="signal peptide" evidence="1">
    <location>
        <begin position="1"/>
        <end position="20"/>
    </location>
</feature>
<dbReference type="STRING" id="1075417.SAMN05421823_10520"/>
<dbReference type="AlphaFoldDB" id="A0A1G9IJ39"/>
<evidence type="ECO:0000313" key="2">
    <source>
        <dbReference type="EMBL" id="SDL25207.1"/>
    </source>
</evidence>
<name>A0A1G9IJ39_9BACT</name>
<evidence type="ECO:0000256" key="1">
    <source>
        <dbReference type="SAM" id="SignalP"/>
    </source>
</evidence>